<name>A0AAN7BVC9_9PEZI</name>
<protein>
    <recommendedName>
        <fullName evidence="3">Azaphilone pigments biosynthesis cluster protein L N-terminal domain-containing protein</fullName>
    </recommendedName>
</protein>
<evidence type="ECO:0000313" key="5">
    <source>
        <dbReference type="Proteomes" id="UP001301958"/>
    </source>
</evidence>
<evidence type="ECO:0000256" key="1">
    <source>
        <dbReference type="SAM" id="MobiDB-lite"/>
    </source>
</evidence>
<keyword evidence="5" id="KW-1185">Reference proteome</keyword>
<feature type="chain" id="PRO_5042966647" description="Azaphilone pigments biosynthesis cluster protein L N-terminal domain-containing protein" evidence="2">
    <location>
        <begin position="20"/>
        <end position="484"/>
    </location>
</feature>
<evidence type="ECO:0000313" key="4">
    <source>
        <dbReference type="EMBL" id="KAK4230334.1"/>
    </source>
</evidence>
<feature type="compositionally biased region" description="Low complexity" evidence="1">
    <location>
        <begin position="278"/>
        <end position="291"/>
    </location>
</feature>
<evidence type="ECO:0000256" key="2">
    <source>
        <dbReference type="SAM" id="SignalP"/>
    </source>
</evidence>
<dbReference type="EMBL" id="MU865299">
    <property type="protein sequence ID" value="KAK4230334.1"/>
    <property type="molecule type" value="Genomic_DNA"/>
</dbReference>
<feature type="non-terminal residue" evidence="4">
    <location>
        <position position="484"/>
    </location>
</feature>
<dbReference type="Pfam" id="PF17111">
    <property type="entry name" value="PigL_N"/>
    <property type="match status" value="1"/>
</dbReference>
<accession>A0AAN7BVC9</accession>
<gene>
    <name evidence="4" type="ORF">QBC38DRAFT_346034</name>
</gene>
<proteinExistence type="predicted"/>
<feature type="domain" description="Azaphilone pigments biosynthesis cluster protein L N-terminal" evidence="3">
    <location>
        <begin position="1"/>
        <end position="114"/>
    </location>
</feature>
<dbReference type="Proteomes" id="UP001301958">
    <property type="component" value="Unassembled WGS sequence"/>
</dbReference>
<dbReference type="InterPro" id="IPR031348">
    <property type="entry name" value="PigL_N"/>
</dbReference>
<reference evidence="4" key="2">
    <citation type="submission" date="2023-05" db="EMBL/GenBank/DDBJ databases">
        <authorList>
            <consortium name="Lawrence Berkeley National Laboratory"/>
            <person name="Steindorff A."/>
            <person name="Hensen N."/>
            <person name="Bonometti L."/>
            <person name="Westerberg I."/>
            <person name="Brannstrom I.O."/>
            <person name="Guillou S."/>
            <person name="Cros-Aarteil S."/>
            <person name="Calhoun S."/>
            <person name="Haridas S."/>
            <person name="Kuo A."/>
            <person name="Mondo S."/>
            <person name="Pangilinan J."/>
            <person name="Riley R."/>
            <person name="Labutti K."/>
            <person name="Andreopoulos B."/>
            <person name="Lipzen A."/>
            <person name="Chen C."/>
            <person name="Yanf M."/>
            <person name="Daum C."/>
            <person name="Ng V."/>
            <person name="Clum A."/>
            <person name="Ohm R."/>
            <person name="Martin F."/>
            <person name="Silar P."/>
            <person name="Natvig D."/>
            <person name="Lalanne C."/>
            <person name="Gautier V."/>
            <person name="Ament-Velasquez S.L."/>
            <person name="Kruys A."/>
            <person name="Hutchinson M.I."/>
            <person name="Powell A.J."/>
            <person name="Barry K."/>
            <person name="Miller A.N."/>
            <person name="Grigoriev I.V."/>
            <person name="Debuchy R."/>
            <person name="Gladieux P."/>
            <person name="Thoren M.H."/>
            <person name="Johannesson H."/>
        </authorList>
    </citation>
    <scope>NUCLEOTIDE SEQUENCE</scope>
    <source>
        <strain evidence="4">CBS 990.96</strain>
    </source>
</reference>
<organism evidence="4 5">
    <name type="scientific">Podospora fimiseda</name>
    <dbReference type="NCBI Taxonomy" id="252190"/>
    <lineage>
        <taxon>Eukaryota</taxon>
        <taxon>Fungi</taxon>
        <taxon>Dikarya</taxon>
        <taxon>Ascomycota</taxon>
        <taxon>Pezizomycotina</taxon>
        <taxon>Sordariomycetes</taxon>
        <taxon>Sordariomycetidae</taxon>
        <taxon>Sordariales</taxon>
        <taxon>Podosporaceae</taxon>
        <taxon>Podospora</taxon>
    </lineage>
</organism>
<dbReference type="InterPro" id="IPR011990">
    <property type="entry name" value="TPR-like_helical_dom_sf"/>
</dbReference>
<feature type="signal peptide" evidence="2">
    <location>
        <begin position="1"/>
        <end position="19"/>
    </location>
</feature>
<reference evidence="4" key="1">
    <citation type="journal article" date="2023" name="Mol. Phylogenet. Evol.">
        <title>Genome-scale phylogeny and comparative genomics of the fungal order Sordariales.</title>
        <authorList>
            <person name="Hensen N."/>
            <person name="Bonometti L."/>
            <person name="Westerberg I."/>
            <person name="Brannstrom I.O."/>
            <person name="Guillou S."/>
            <person name="Cros-Aarteil S."/>
            <person name="Calhoun S."/>
            <person name="Haridas S."/>
            <person name="Kuo A."/>
            <person name="Mondo S."/>
            <person name="Pangilinan J."/>
            <person name="Riley R."/>
            <person name="LaButti K."/>
            <person name="Andreopoulos B."/>
            <person name="Lipzen A."/>
            <person name="Chen C."/>
            <person name="Yan M."/>
            <person name="Daum C."/>
            <person name="Ng V."/>
            <person name="Clum A."/>
            <person name="Steindorff A."/>
            <person name="Ohm R.A."/>
            <person name="Martin F."/>
            <person name="Silar P."/>
            <person name="Natvig D.O."/>
            <person name="Lalanne C."/>
            <person name="Gautier V."/>
            <person name="Ament-Velasquez S.L."/>
            <person name="Kruys A."/>
            <person name="Hutchinson M.I."/>
            <person name="Powell A.J."/>
            <person name="Barry K."/>
            <person name="Miller A.N."/>
            <person name="Grigoriev I.V."/>
            <person name="Debuchy R."/>
            <person name="Gladieux P."/>
            <person name="Hiltunen Thoren M."/>
            <person name="Johannesson H."/>
        </authorList>
    </citation>
    <scope>NUCLEOTIDE SEQUENCE</scope>
    <source>
        <strain evidence="4">CBS 990.96</strain>
    </source>
</reference>
<feature type="region of interest" description="Disordered" evidence="1">
    <location>
        <begin position="278"/>
        <end position="307"/>
    </location>
</feature>
<evidence type="ECO:0000259" key="3">
    <source>
        <dbReference type="Pfam" id="PF17111"/>
    </source>
</evidence>
<keyword evidence="2" id="KW-0732">Signal</keyword>
<dbReference type="Gene3D" id="1.25.40.10">
    <property type="entry name" value="Tetratricopeptide repeat domain"/>
    <property type="match status" value="1"/>
</dbReference>
<dbReference type="SUPFAM" id="SSF48452">
    <property type="entry name" value="TPR-like"/>
    <property type="match status" value="1"/>
</dbReference>
<dbReference type="AlphaFoldDB" id="A0AAN7BVC9"/>
<comment type="caution">
    <text evidence="4">The sequence shown here is derived from an EMBL/GenBank/DDBJ whole genome shotgun (WGS) entry which is preliminary data.</text>
</comment>
<sequence>MDPLSISASVLTLIQAAAATTSYLQKFIKSVRKADSRLSDLCNELTTLAGFFDAIDRSVKQFQQTNPLLSPINDDIWRQSLIAVEDCQASLSELEVLVNKFKNGSDLSRSTRLWRLTRITFAISLDSHAADIDHLRNKIHKSNCALQTMLSVFNVSLSLRSNTSQDLILSELAKLKDYIEYSIHAAGVPKTPSGLNEISARQLESQSQVASNLKSLAQAAKIFYSTATTTASSMCRSSIGGIMPSFTKERIHGFIHMDHPDTNSTRRHTMMISEMDWSSTSMTQQQSQTKTIPAEPQSRPESESSVHVTNPPVVFMDADADIDLEILFFKGLEDRATEKVRTGDIEQAEMLLEQAIYRHGNSQRNRMDVNRLRIQLAVCYIYLGKFREAEPLVRQMTQLKMSTNEVIADLLHALSVAFVGASSLVEAMRLCRQALIMKKRLLGVNNTSYYMTMGLLATIYDKSGESTYGDMIRDSLPWDFTYRH</sequence>